<gene>
    <name evidence="5" type="primary">arsC</name>
    <name evidence="5" type="ORF">V8N49_11225</name>
</gene>
<dbReference type="InterPro" id="IPR036249">
    <property type="entry name" value="Thioredoxin-like_sf"/>
</dbReference>
<comment type="caution">
    <text evidence="5">The sequence shown here is derived from an EMBL/GenBank/DDBJ whole genome shotgun (WGS) entry which is preliminary data.</text>
</comment>
<dbReference type="Pfam" id="PF03960">
    <property type="entry name" value="ArsC"/>
    <property type="match status" value="1"/>
</dbReference>
<evidence type="ECO:0000256" key="4">
    <source>
        <dbReference type="RuleBase" id="RU362029"/>
    </source>
</evidence>
<dbReference type="InterPro" id="IPR006660">
    <property type="entry name" value="Arsenate_reductase-like"/>
</dbReference>
<evidence type="ECO:0000313" key="5">
    <source>
        <dbReference type="EMBL" id="MEI2682230.1"/>
    </source>
</evidence>
<dbReference type="PANTHER" id="PTHR30041:SF4">
    <property type="entry name" value="ARSENATE REDUCTASE"/>
    <property type="match status" value="1"/>
</dbReference>
<dbReference type="CDD" id="cd03034">
    <property type="entry name" value="ArsC_ArsC"/>
    <property type="match status" value="1"/>
</dbReference>
<evidence type="ECO:0000313" key="6">
    <source>
        <dbReference type="Proteomes" id="UP001306592"/>
    </source>
</evidence>
<evidence type="ECO:0000256" key="1">
    <source>
        <dbReference type="ARBA" id="ARBA00007198"/>
    </source>
</evidence>
<dbReference type="SUPFAM" id="SSF52833">
    <property type="entry name" value="Thioredoxin-like"/>
    <property type="match status" value="1"/>
</dbReference>
<dbReference type="InterPro" id="IPR006659">
    <property type="entry name" value="Arsenate_reductase"/>
</dbReference>
<organism evidence="5 6">
    <name type="scientific">Erwinia aphidicola</name>
    <dbReference type="NCBI Taxonomy" id="68334"/>
    <lineage>
        <taxon>Bacteria</taxon>
        <taxon>Pseudomonadati</taxon>
        <taxon>Pseudomonadota</taxon>
        <taxon>Gammaproteobacteria</taxon>
        <taxon>Enterobacterales</taxon>
        <taxon>Erwiniaceae</taxon>
        <taxon>Erwinia</taxon>
    </lineage>
</organism>
<dbReference type="RefSeq" id="WP_048915216.1">
    <property type="nucleotide sequence ID" value="NZ_CAKKMT010000004.1"/>
</dbReference>
<dbReference type="EMBL" id="JBANEI010000006">
    <property type="protein sequence ID" value="MEI2682230.1"/>
    <property type="molecule type" value="Genomic_DNA"/>
</dbReference>
<evidence type="ECO:0000256" key="2">
    <source>
        <dbReference type="ARBA" id="ARBA00023002"/>
    </source>
</evidence>
<reference evidence="5 6" key="1">
    <citation type="submission" date="2024-02" db="EMBL/GenBank/DDBJ databases">
        <title>First report Erwinia aphidicola in onion in Chile.</title>
        <authorList>
            <person name="Valenzuela M."/>
            <person name="Pena M."/>
            <person name="Dutta B."/>
        </authorList>
    </citation>
    <scope>NUCLEOTIDE SEQUENCE [LARGE SCALE GENOMIC DNA]</scope>
    <source>
        <strain evidence="5 6">QCJ3A</strain>
    </source>
</reference>
<sequence>MAEVKIYHNPRCSKSRETLALLQAHGIEPEVILYLETPPDSATLQALLQQLGFSSARQLMRHKEEAYKAAGLGDTSLSEQQLLAAMVAEPKLIERPIVVANGQARIGRPPEQVLEILLRSKG</sequence>
<name>A0ABU8DFD6_ERWAP</name>
<comment type="similarity">
    <text evidence="1 3 4">Belongs to the ArsC family.</text>
</comment>
<dbReference type="NCBIfam" id="TIGR00014">
    <property type="entry name" value="arsC"/>
    <property type="match status" value="1"/>
</dbReference>
<protein>
    <recommendedName>
        <fullName evidence="4">Arsenate reductase</fullName>
        <ecNumber evidence="4">1.20.4.1</ecNumber>
    </recommendedName>
</protein>
<dbReference type="Proteomes" id="UP001306592">
    <property type="component" value="Unassembled WGS sequence"/>
</dbReference>
<accession>A0ABU8DFD6</accession>
<evidence type="ECO:0000256" key="3">
    <source>
        <dbReference type="PROSITE-ProRule" id="PRU01282"/>
    </source>
</evidence>
<keyword evidence="6" id="KW-1185">Reference proteome</keyword>
<comment type="catalytic activity">
    <reaction evidence="4">
        <text>[glutaredoxin]-dithiol + arsenate + glutathione + H(+) = glutathionyl-S-S-[glutaredoxin] + arsenite + H2O</text>
        <dbReference type="Rhea" id="RHEA:22016"/>
        <dbReference type="Rhea" id="RHEA-COMP:10729"/>
        <dbReference type="Rhea" id="RHEA-COMP:17668"/>
        <dbReference type="ChEBI" id="CHEBI:15377"/>
        <dbReference type="ChEBI" id="CHEBI:15378"/>
        <dbReference type="ChEBI" id="CHEBI:29242"/>
        <dbReference type="ChEBI" id="CHEBI:29950"/>
        <dbReference type="ChEBI" id="CHEBI:48597"/>
        <dbReference type="ChEBI" id="CHEBI:57925"/>
        <dbReference type="ChEBI" id="CHEBI:146199"/>
        <dbReference type="EC" id="1.20.4.1"/>
    </reaction>
</comment>
<dbReference type="GO" id="GO:0008794">
    <property type="term" value="F:arsenate reductase (glutaredoxin) activity"/>
    <property type="evidence" value="ECO:0007669"/>
    <property type="project" value="UniProtKB-EC"/>
</dbReference>
<dbReference type="Gene3D" id="3.40.30.10">
    <property type="entry name" value="Glutaredoxin"/>
    <property type="match status" value="1"/>
</dbReference>
<proteinExistence type="inferred from homology"/>
<dbReference type="EC" id="1.20.4.1" evidence="4"/>
<dbReference type="PROSITE" id="PS51353">
    <property type="entry name" value="ARSC"/>
    <property type="match status" value="1"/>
</dbReference>
<keyword evidence="2 4" id="KW-0560">Oxidoreductase</keyword>
<dbReference type="PANTHER" id="PTHR30041">
    <property type="entry name" value="ARSENATE REDUCTASE"/>
    <property type="match status" value="1"/>
</dbReference>